<comment type="similarity">
    <text evidence="1 7 8">Belongs to the universal ribosomal protein uS8 family.</text>
</comment>
<dbReference type="GO" id="GO:0019843">
    <property type="term" value="F:rRNA binding"/>
    <property type="evidence" value="ECO:0007669"/>
    <property type="project" value="UniProtKB-UniRule"/>
</dbReference>
<dbReference type="EMBL" id="CP010028">
    <property type="protein sequence ID" value="AIZ44670.1"/>
    <property type="molecule type" value="Genomic_DNA"/>
</dbReference>
<dbReference type="Gene3D" id="3.30.1370.30">
    <property type="match status" value="1"/>
</dbReference>
<keyword evidence="5 7" id="KW-0687">Ribonucleoprotein</keyword>
<dbReference type="AlphaFoldDB" id="A0A0A7KEY8"/>
<dbReference type="PANTHER" id="PTHR11758">
    <property type="entry name" value="40S RIBOSOMAL PROTEIN S15A"/>
    <property type="match status" value="1"/>
</dbReference>
<evidence type="ECO:0000256" key="8">
    <source>
        <dbReference type="RuleBase" id="RU003660"/>
    </source>
</evidence>
<dbReference type="NCBIfam" id="NF001109">
    <property type="entry name" value="PRK00136.1"/>
    <property type="match status" value="1"/>
</dbReference>
<organism evidence="9 10">
    <name type="scientific">Deinococcus radiopugnans</name>
    <dbReference type="NCBI Taxonomy" id="57497"/>
    <lineage>
        <taxon>Bacteria</taxon>
        <taxon>Thermotogati</taxon>
        <taxon>Deinococcota</taxon>
        <taxon>Deinococci</taxon>
        <taxon>Deinococcales</taxon>
        <taxon>Deinococcaceae</taxon>
        <taxon>Deinococcus</taxon>
    </lineage>
</organism>
<dbReference type="GO" id="GO:0003735">
    <property type="term" value="F:structural constituent of ribosome"/>
    <property type="evidence" value="ECO:0007669"/>
    <property type="project" value="InterPro"/>
</dbReference>
<keyword evidence="4 7" id="KW-0689">Ribosomal protein</keyword>
<dbReference type="STRING" id="1182571.QR90_05520"/>
<evidence type="ECO:0000256" key="3">
    <source>
        <dbReference type="ARBA" id="ARBA00022884"/>
    </source>
</evidence>
<gene>
    <name evidence="7" type="primary">rpsH</name>
    <name evidence="9" type="ORF">QR90_05520</name>
</gene>
<dbReference type="Pfam" id="PF00410">
    <property type="entry name" value="Ribosomal_S8"/>
    <property type="match status" value="1"/>
</dbReference>
<keyword evidence="3 7" id="KW-0694">RNA-binding</keyword>
<dbReference type="InterPro" id="IPR035987">
    <property type="entry name" value="Ribosomal_uS8_sf"/>
</dbReference>
<comment type="subunit">
    <text evidence="7">Part of the 30S ribosomal subunit. Contacts proteins S5 and S12.</text>
</comment>
<dbReference type="SUPFAM" id="SSF56047">
    <property type="entry name" value="Ribosomal protein S8"/>
    <property type="match status" value="1"/>
</dbReference>
<dbReference type="Proteomes" id="UP000030634">
    <property type="component" value="Chromosome"/>
</dbReference>
<dbReference type="HAMAP" id="MF_01302_B">
    <property type="entry name" value="Ribosomal_uS8_B"/>
    <property type="match status" value="1"/>
</dbReference>
<dbReference type="PROSITE" id="PS00053">
    <property type="entry name" value="RIBOSOMAL_S8"/>
    <property type="match status" value="1"/>
</dbReference>
<evidence type="ECO:0000256" key="6">
    <source>
        <dbReference type="ARBA" id="ARBA00035258"/>
    </source>
</evidence>
<dbReference type="GO" id="GO:0005737">
    <property type="term" value="C:cytoplasm"/>
    <property type="evidence" value="ECO:0007669"/>
    <property type="project" value="UniProtKB-ARBA"/>
</dbReference>
<evidence type="ECO:0000256" key="4">
    <source>
        <dbReference type="ARBA" id="ARBA00022980"/>
    </source>
</evidence>
<sequence>MLSDPIADMLTRIRNATRTFKETVDIPASKFKEELAKLLVKEGYVASYERLVPEGQKFDVLRVTLKYGQKREQVIKHIERISRPGRRAYVSADNLPRVQRGLGVAVVSTSRGLLPDREARKQGVGGEVVCVLW</sequence>
<evidence type="ECO:0000256" key="7">
    <source>
        <dbReference type="HAMAP-Rule" id="MF_01302"/>
    </source>
</evidence>
<name>A0A0A7KEY8_9DEIO</name>
<dbReference type="FunFam" id="3.30.1490.10:FF:000001">
    <property type="entry name" value="30S ribosomal protein S8"/>
    <property type="match status" value="1"/>
</dbReference>
<dbReference type="Gene3D" id="3.30.1490.10">
    <property type="match status" value="1"/>
</dbReference>
<proteinExistence type="inferred from homology"/>
<evidence type="ECO:0000256" key="5">
    <source>
        <dbReference type="ARBA" id="ARBA00023274"/>
    </source>
</evidence>
<evidence type="ECO:0000313" key="9">
    <source>
        <dbReference type="EMBL" id="AIZ44670.1"/>
    </source>
</evidence>
<dbReference type="GO" id="GO:1990904">
    <property type="term" value="C:ribonucleoprotein complex"/>
    <property type="evidence" value="ECO:0007669"/>
    <property type="project" value="UniProtKB-KW"/>
</dbReference>
<dbReference type="RefSeq" id="WP_039682875.1">
    <property type="nucleotide sequence ID" value="NZ_CP010028.1"/>
</dbReference>
<dbReference type="InterPro" id="IPR047863">
    <property type="entry name" value="Ribosomal_uS8_CS"/>
</dbReference>
<keyword evidence="2 7" id="KW-0699">rRNA-binding</keyword>
<evidence type="ECO:0000313" key="10">
    <source>
        <dbReference type="Proteomes" id="UP000030634"/>
    </source>
</evidence>
<dbReference type="FunFam" id="3.30.1370.30:FF:000002">
    <property type="entry name" value="30S ribosomal protein S8"/>
    <property type="match status" value="1"/>
</dbReference>
<comment type="function">
    <text evidence="7">One of the primary rRNA binding proteins, it binds directly to 16S rRNA central domain where it helps coordinate assembly of the platform of the 30S subunit.</text>
</comment>
<dbReference type="KEGG" id="dsw:QR90_05520"/>
<evidence type="ECO:0000256" key="1">
    <source>
        <dbReference type="ARBA" id="ARBA00006471"/>
    </source>
</evidence>
<reference evidence="10" key="1">
    <citation type="submission" date="2014-11" db="EMBL/GenBank/DDBJ databases">
        <title>Hymenobacter sp. DG25B genome submission.</title>
        <authorList>
            <person name="Jung H.-Y."/>
            <person name="Kim M.K."/>
            <person name="Srinivasan S."/>
            <person name="Lim S."/>
        </authorList>
    </citation>
    <scope>NUCLEOTIDE SEQUENCE [LARGE SCALE GENOMIC DNA]</scope>
    <source>
        <strain evidence="10">DY59</strain>
    </source>
</reference>
<dbReference type="InterPro" id="IPR000630">
    <property type="entry name" value="Ribosomal_uS8"/>
</dbReference>
<dbReference type="GO" id="GO:0005840">
    <property type="term" value="C:ribosome"/>
    <property type="evidence" value="ECO:0007669"/>
    <property type="project" value="UniProtKB-KW"/>
</dbReference>
<dbReference type="GO" id="GO:0006412">
    <property type="term" value="P:translation"/>
    <property type="evidence" value="ECO:0007669"/>
    <property type="project" value="UniProtKB-UniRule"/>
</dbReference>
<dbReference type="HOGENOM" id="CLU_098428_0_2_0"/>
<evidence type="ECO:0000256" key="2">
    <source>
        <dbReference type="ARBA" id="ARBA00022730"/>
    </source>
</evidence>
<accession>A0A0A7KEY8</accession>
<protein>
    <recommendedName>
        <fullName evidence="6 7">Small ribosomal subunit protein uS8</fullName>
    </recommendedName>
</protein>